<protein>
    <submittedName>
        <fullName evidence="1">Uncharacterized protein</fullName>
    </submittedName>
</protein>
<dbReference type="EMBL" id="MH923363">
    <property type="protein sequence ID" value="QBQ01619.1"/>
    <property type="molecule type" value="Genomic_DNA"/>
</dbReference>
<reference evidence="1" key="1">
    <citation type="journal article" date="2019" name="Genomics">
        <title>Genome sequence analysis and organization of the Hyphantria cunea granulovirus (HycuGV-Hc1) from Turkey.</title>
        <authorList>
            <person name="Gencer D."/>
            <person name="Bayramoglu Z."/>
            <person name="Nalcacioglu R."/>
            <person name="Demirbag Z."/>
            <person name="Demir I."/>
        </authorList>
    </citation>
    <scope>NUCLEOTIDE SEQUENCE</scope>
    <source>
        <strain evidence="1">Hc1</strain>
    </source>
</reference>
<proteinExistence type="predicted"/>
<keyword evidence="2" id="KW-1185">Reference proteome</keyword>
<name>A0AAF1D285_9BBAC</name>
<sequence>MERLPVKRHLEGGQQSEYIVNKQIKCQENETYVVRVEESDKTVFTLDLVITQKNFLHLEILLRVTAADERRELKKIVFQNRYSNIVELILENSPATLTPGLTYTRTMYVEKCSLDE</sequence>
<evidence type="ECO:0000313" key="2">
    <source>
        <dbReference type="Proteomes" id="UP000831479"/>
    </source>
</evidence>
<evidence type="ECO:0000313" key="1">
    <source>
        <dbReference type="EMBL" id="QBQ01619.1"/>
    </source>
</evidence>
<dbReference type="Proteomes" id="UP000831479">
    <property type="component" value="Segment"/>
</dbReference>
<accession>A0AAF1D285</accession>
<gene>
    <name evidence="1" type="ORF">HycuGV_00066</name>
</gene>
<organism evidence="1 2">
    <name type="scientific">Hyphantria cunea granulovirus</name>
    <dbReference type="NCBI Taxonomy" id="307448"/>
    <lineage>
        <taxon>Viruses</taxon>
        <taxon>Viruses incertae sedis</taxon>
        <taxon>Naldaviricetes</taxon>
        <taxon>Lefavirales</taxon>
        <taxon>Baculoviridae</taxon>
        <taxon>Betabaculovirus</taxon>
        <taxon>Betabaculovirus hycuneae</taxon>
    </lineage>
</organism>